<comment type="subcellular location">
    <subcellularLocation>
        <location evidence="1">Membrane</location>
    </subcellularLocation>
</comment>
<dbReference type="GO" id="GO:0008658">
    <property type="term" value="F:penicillin binding"/>
    <property type="evidence" value="ECO:0007669"/>
    <property type="project" value="InterPro"/>
</dbReference>
<dbReference type="KEGG" id="cep:Cri9333_1721"/>
<dbReference type="GO" id="GO:0005886">
    <property type="term" value="C:plasma membrane"/>
    <property type="evidence" value="ECO:0007669"/>
    <property type="project" value="TreeGrafter"/>
</dbReference>
<dbReference type="Gene3D" id="3.40.710.10">
    <property type="entry name" value="DD-peptidase/beta-lactamase superfamily"/>
    <property type="match status" value="1"/>
</dbReference>
<dbReference type="SUPFAM" id="SSF56519">
    <property type="entry name" value="Penicillin binding protein dimerisation domain"/>
    <property type="match status" value="1"/>
</dbReference>
<keyword evidence="3 5" id="KW-0472">Membrane</keyword>
<evidence type="ECO:0000313" key="8">
    <source>
        <dbReference type="EMBL" id="AFZ12608.1"/>
    </source>
</evidence>
<evidence type="ECO:0000259" key="6">
    <source>
        <dbReference type="Pfam" id="PF00905"/>
    </source>
</evidence>
<keyword evidence="5" id="KW-0812">Transmembrane</keyword>
<dbReference type="Pfam" id="PF00905">
    <property type="entry name" value="Transpeptidase"/>
    <property type="match status" value="1"/>
</dbReference>
<reference evidence="8 9" key="1">
    <citation type="submission" date="2012-06" db="EMBL/GenBank/DDBJ databases">
        <title>Finished chromosome of genome of Crinalium epipsammum PCC 9333.</title>
        <authorList>
            <consortium name="US DOE Joint Genome Institute"/>
            <person name="Gugger M."/>
            <person name="Coursin T."/>
            <person name="Rippka R."/>
            <person name="Tandeau De Marsac N."/>
            <person name="Huntemann M."/>
            <person name="Wei C.-L."/>
            <person name="Han J."/>
            <person name="Detter J.C."/>
            <person name="Han C."/>
            <person name="Tapia R."/>
            <person name="Davenport K."/>
            <person name="Daligault H."/>
            <person name="Erkkila T."/>
            <person name="Gu W."/>
            <person name="Munk A.C.C."/>
            <person name="Teshima H."/>
            <person name="Xu Y."/>
            <person name="Chain P."/>
            <person name="Chen A."/>
            <person name="Krypides N."/>
            <person name="Mavromatis K."/>
            <person name="Markowitz V."/>
            <person name="Szeto E."/>
            <person name="Ivanova N."/>
            <person name="Mikhailova N."/>
            <person name="Ovchinnikova G."/>
            <person name="Pagani I."/>
            <person name="Pati A."/>
            <person name="Goodwin L."/>
            <person name="Peters L."/>
            <person name="Pitluck S."/>
            <person name="Woyke T."/>
            <person name="Kerfeld C."/>
        </authorList>
    </citation>
    <scope>NUCLEOTIDE SEQUENCE [LARGE SCALE GENOMIC DNA]</scope>
    <source>
        <strain evidence="8 9">PCC 9333</strain>
    </source>
</reference>
<name>K9VWY6_9CYAN</name>
<evidence type="ECO:0000256" key="5">
    <source>
        <dbReference type="SAM" id="Phobius"/>
    </source>
</evidence>
<dbReference type="GO" id="GO:0071555">
    <property type="term" value="P:cell wall organization"/>
    <property type="evidence" value="ECO:0007669"/>
    <property type="project" value="TreeGrafter"/>
</dbReference>
<comment type="similarity">
    <text evidence="2">Belongs to the transpeptidase family.</text>
</comment>
<dbReference type="OrthoDB" id="9770103at2"/>
<proteinExistence type="inferred from homology"/>
<dbReference type="PATRIC" id="fig|1173022.3.peg.1861"/>
<dbReference type="EMBL" id="CP003620">
    <property type="protein sequence ID" value="AFZ12608.1"/>
    <property type="molecule type" value="Genomic_DNA"/>
</dbReference>
<dbReference type="SUPFAM" id="SSF56601">
    <property type="entry name" value="beta-lactamase/transpeptidase-like"/>
    <property type="match status" value="1"/>
</dbReference>
<evidence type="ECO:0000313" key="9">
    <source>
        <dbReference type="Proteomes" id="UP000010472"/>
    </source>
</evidence>
<evidence type="ECO:0000259" key="7">
    <source>
        <dbReference type="Pfam" id="PF03717"/>
    </source>
</evidence>
<dbReference type="AlphaFoldDB" id="K9VWY6"/>
<protein>
    <submittedName>
        <fullName evidence="8">Penicillin-binding protein transpeptidase</fullName>
    </submittedName>
</protein>
<accession>K9VWY6</accession>
<organism evidence="8 9">
    <name type="scientific">Crinalium epipsammum PCC 9333</name>
    <dbReference type="NCBI Taxonomy" id="1173022"/>
    <lineage>
        <taxon>Bacteria</taxon>
        <taxon>Bacillati</taxon>
        <taxon>Cyanobacteriota</taxon>
        <taxon>Cyanophyceae</taxon>
        <taxon>Gomontiellales</taxon>
        <taxon>Gomontiellaceae</taxon>
        <taxon>Crinalium</taxon>
    </lineage>
</organism>
<dbReference type="Proteomes" id="UP000010472">
    <property type="component" value="Chromosome"/>
</dbReference>
<feature type="transmembrane region" description="Helical" evidence="5">
    <location>
        <begin position="43"/>
        <end position="62"/>
    </location>
</feature>
<dbReference type="PANTHER" id="PTHR30627:SF1">
    <property type="entry name" value="PEPTIDOGLYCAN D,D-TRANSPEPTIDASE FTSI"/>
    <property type="match status" value="1"/>
</dbReference>
<dbReference type="STRING" id="1173022.Cri9333_1721"/>
<dbReference type="InterPro" id="IPR050515">
    <property type="entry name" value="Beta-lactam/transpept"/>
</dbReference>
<evidence type="ECO:0000256" key="1">
    <source>
        <dbReference type="ARBA" id="ARBA00004370"/>
    </source>
</evidence>
<dbReference type="InterPro" id="IPR012338">
    <property type="entry name" value="Beta-lactam/transpept-like"/>
</dbReference>
<keyword evidence="5" id="KW-1133">Transmembrane helix</keyword>
<dbReference type="Gene3D" id="3.90.1310.10">
    <property type="entry name" value="Penicillin-binding protein 2a (Domain 2)"/>
    <property type="match status" value="1"/>
</dbReference>
<evidence type="ECO:0000256" key="3">
    <source>
        <dbReference type="ARBA" id="ARBA00023136"/>
    </source>
</evidence>
<dbReference type="RefSeq" id="WP_015202728.1">
    <property type="nucleotide sequence ID" value="NC_019753.1"/>
</dbReference>
<dbReference type="PANTHER" id="PTHR30627">
    <property type="entry name" value="PEPTIDOGLYCAN D,D-TRANSPEPTIDASE"/>
    <property type="match status" value="1"/>
</dbReference>
<dbReference type="InterPro" id="IPR036138">
    <property type="entry name" value="PBP_dimer_sf"/>
</dbReference>
<dbReference type="Pfam" id="PF03717">
    <property type="entry name" value="PBP_dimer"/>
    <property type="match status" value="1"/>
</dbReference>
<dbReference type="Gene3D" id="3.30.450.330">
    <property type="match status" value="1"/>
</dbReference>
<evidence type="ECO:0000256" key="2">
    <source>
        <dbReference type="ARBA" id="ARBA00007171"/>
    </source>
</evidence>
<evidence type="ECO:0000256" key="4">
    <source>
        <dbReference type="SAM" id="MobiDB-lite"/>
    </source>
</evidence>
<feature type="region of interest" description="Disordered" evidence="4">
    <location>
        <begin position="1"/>
        <end position="23"/>
    </location>
</feature>
<dbReference type="InterPro" id="IPR005311">
    <property type="entry name" value="PBP_dimer"/>
</dbReference>
<gene>
    <name evidence="8" type="ORF">Cri9333_1721</name>
</gene>
<dbReference type="HOGENOM" id="CLU_009289_6_2_3"/>
<keyword evidence="9" id="KW-1185">Reference proteome</keyword>
<feature type="domain" description="Penicillin-binding protein transpeptidase" evidence="6">
    <location>
        <begin position="275"/>
        <end position="586"/>
    </location>
</feature>
<sequence>MASSERWKRNRSKSGRKVEELREERKTTGGSIKSVFLLSPVRLLLVWAVLIFATLGLGFNLYRLQIVTSPVLLKKARQQQMVSLRPFVPRRSVVDRNGNYLATDQPSYTLYAHPKLFKVSKQEVANQLSKIINVPEDELLKKFNQKNSGVRIAQSLREDLANHISRLNNDGLELIGQYSRLYPQQELAADVVGYVDSNHRGQAGVEYSQFKLLERAVHSVRISRSGNGEMMPDYMPEGFLHYDDLQLKLTIDNRLQRAARSALKEKIKKFKAKRGAVIVMNAQDGSLLAMVSEPTYNPNEYSKFDLGLFKNWALADLYEPGSTFKPINVAIALESGAVTPETTFNDSGHITIAGWPIKNAQNKSYGSVNITQILQYSSNIGMVQMMQQLKPDVYYSWLQKLGLGNKVGIDLPFESPGQMKTKQQFMSSPIEPATTSFGQGFSLTPIQLVTLHASLANGGKIVTPHVVRGLFDSQGQMYLQPNLPPPRPVFSPQTSDTVLEMMEKVVSNGTGKPAQIPGYRIGGKTGTAQKASASGGYDSSAKITSFVGILPVDSAQRYVVLAVVDNPEGNVFGSIVAAPIVKSVMEAIISIEEIPPSQEQQTMPSQQQIPLSQPQQPQD</sequence>
<feature type="region of interest" description="Disordered" evidence="4">
    <location>
        <begin position="595"/>
        <end position="619"/>
    </location>
</feature>
<dbReference type="InterPro" id="IPR001460">
    <property type="entry name" value="PCN-bd_Tpept"/>
</dbReference>
<feature type="domain" description="Penicillin-binding protein dimerisation" evidence="7">
    <location>
        <begin position="89"/>
        <end position="199"/>
    </location>
</feature>
<dbReference type="eggNOG" id="COG0768">
    <property type="taxonomic scope" value="Bacteria"/>
</dbReference>